<accession>A0AA36G033</accession>
<dbReference type="AlphaFoldDB" id="A0AA36G033"/>
<feature type="non-terminal residue" evidence="1">
    <location>
        <position position="1"/>
    </location>
</feature>
<organism evidence="1 2">
    <name type="scientific">Mesorhabditis spiculigera</name>
    <dbReference type="NCBI Taxonomy" id="96644"/>
    <lineage>
        <taxon>Eukaryota</taxon>
        <taxon>Metazoa</taxon>
        <taxon>Ecdysozoa</taxon>
        <taxon>Nematoda</taxon>
        <taxon>Chromadorea</taxon>
        <taxon>Rhabditida</taxon>
        <taxon>Rhabditina</taxon>
        <taxon>Rhabditomorpha</taxon>
        <taxon>Rhabditoidea</taxon>
        <taxon>Rhabditidae</taxon>
        <taxon>Mesorhabditinae</taxon>
        <taxon>Mesorhabditis</taxon>
    </lineage>
</organism>
<dbReference type="EMBL" id="CATQJA010002528">
    <property type="protein sequence ID" value="CAJ0571044.1"/>
    <property type="molecule type" value="Genomic_DNA"/>
</dbReference>
<name>A0AA36G033_9BILA</name>
<feature type="non-terminal residue" evidence="1">
    <location>
        <position position="93"/>
    </location>
</feature>
<dbReference type="Proteomes" id="UP001177023">
    <property type="component" value="Unassembled WGS sequence"/>
</dbReference>
<reference evidence="1" key="1">
    <citation type="submission" date="2023-06" db="EMBL/GenBank/DDBJ databases">
        <authorList>
            <person name="Delattre M."/>
        </authorList>
    </citation>
    <scope>NUCLEOTIDE SEQUENCE</scope>
    <source>
        <strain evidence="1">AF72</strain>
    </source>
</reference>
<gene>
    <name evidence="1" type="ORF">MSPICULIGERA_LOCUS9471</name>
</gene>
<evidence type="ECO:0000313" key="1">
    <source>
        <dbReference type="EMBL" id="CAJ0571044.1"/>
    </source>
</evidence>
<keyword evidence="2" id="KW-1185">Reference proteome</keyword>
<evidence type="ECO:0000313" key="2">
    <source>
        <dbReference type="Proteomes" id="UP001177023"/>
    </source>
</evidence>
<proteinExistence type="predicted"/>
<comment type="caution">
    <text evidence="1">The sequence shown here is derived from an EMBL/GenBank/DDBJ whole genome shotgun (WGS) entry which is preliminary data.</text>
</comment>
<sequence length="93" mass="10304">KAVAMRIKAFDCMTCGGAFDVDPNGAKAPVYSESSLKCRTCLPGPTYYWAGTFEKSTAVYDPTQYDATMIIDMLQKPNLRVSCFQMKMNVLLS</sequence>
<protein>
    <submittedName>
        <fullName evidence="1">Uncharacterized protein</fullName>
    </submittedName>
</protein>